<protein>
    <submittedName>
        <fullName evidence="1">Uncharacterized protein</fullName>
    </submittedName>
</protein>
<accession>A0A438ELQ0</accession>
<dbReference type="Proteomes" id="UP000288805">
    <property type="component" value="Unassembled WGS sequence"/>
</dbReference>
<gene>
    <name evidence="1" type="ORF">CK203_103699</name>
</gene>
<organism evidence="1 2">
    <name type="scientific">Vitis vinifera</name>
    <name type="common">Grape</name>
    <dbReference type="NCBI Taxonomy" id="29760"/>
    <lineage>
        <taxon>Eukaryota</taxon>
        <taxon>Viridiplantae</taxon>
        <taxon>Streptophyta</taxon>
        <taxon>Embryophyta</taxon>
        <taxon>Tracheophyta</taxon>
        <taxon>Spermatophyta</taxon>
        <taxon>Magnoliopsida</taxon>
        <taxon>eudicotyledons</taxon>
        <taxon>Gunneridae</taxon>
        <taxon>Pentapetalae</taxon>
        <taxon>rosids</taxon>
        <taxon>Vitales</taxon>
        <taxon>Vitaceae</taxon>
        <taxon>Viteae</taxon>
        <taxon>Vitis</taxon>
    </lineage>
</organism>
<dbReference type="EMBL" id="QGNW01001246">
    <property type="protein sequence ID" value="RVW48661.1"/>
    <property type="molecule type" value="Genomic_DNA"/>
</dbReference>
<proteinExistence type="predicted"/>
<reference evidence="1 2" key="1">
    <citation type="journal article" date="2018" name="PLoS Genet.">
        <title>Population sequencing reveals clonal diversity and ancestral inbreeding in the grapevine cultivar Chardonnay.</title>
        <authorList>
            <person name="Roach M.J."/>
            <person name="Johnson D.L."/>
            <person name="Bohlmann J."/>
            <person name="van Vuuren H.J."/>
            <person name="Jones S.J."/>
            <person name="Pretorius I.S."/>
            <person name="Schmidt S.A."/>
            <person name="Borneman A.R."/>
        </authorList>
    </citation>
    <scope>NUCLEOTIDE SEQUENCE [LARGE SCALE GENOMIC DNA]</scope>
    <source>
        <strain evidence="2">cv. Chardonnay</strain>
        <tissue evidence="1">Leaf</tissue>
    </source>
</reference>
<name>A0A438ELQ0_VITVI</name>
<evidence type="ECO:0000313" key="1">
    <source>
        <dbReference type="EMBL" id="RVW48661.1"/>
    </source>
</evidence>
<sequence length="131" mass="14582">MNNSFFLAPPSGEFDFRFQQIRAGGFLIASWGKKIPENTIVCTVSYAPRLDTGKLGCQTKILSICGRVSINQLRLYYQLKTMNQGSRFVACFPEMNYSSGRLLLMLQADGVTEDWCKEACLGDCLCAAAIF</sequence>
<evidence type="ECO:0000313" key="2">
    <source>
        <dbReference type="Proteomes" id="UP000288805"/>
    </source>
</evidence>
<dbReference type="AlphaFoldDB" id="A0A438ELQ0"/>
<comment type="caution">
    <text evidence="1">The sequence shown here is derived from an EMBL/GenBank/DDBJ whole genome shotgun (WGS) entry which is preliminary data.</text>
</comment>